<dbReference type="PIRSF" id="PIRSF000460">
    <property type="entry name" value="Pprylas_GlgP"/>
    <property type="match status" value="1"/>
</dbReference>
<evidence type="ECO:0000259" key="3">
    <source>
        <dbReference type="Pfam" id="PF04945"/>
    </source>
</evidence>
<dbReference type="EMBL" id="CP049055">
    <property type="protein sequence ID" value="QII12529.1"/>
    <property type="molecule type" value="Genomic_DNA"/>
</dbReference>
<dbReference type="SUPFAM" id="SSF47240">
    <property type="entry name" value="Ferritin-like"/>
    <property type="match status" value="1"/>
</dbReference>
<organism evidence="4 5">
    <name type="scientific">Kuenenia stuttgartiensis</name>
    <dbReference type="NCBI Taxonomy" id="174633"/>
    <lineage>
        <taxon>Bacteria</taxon>
        <taxon>Pseudomonadati</taxon>
        <taxon>Planctomycetota</taxon>
        <taxon>Candidatus Brocadiia</taxon>
        <taxon>Candidatus Brocadiales</taxon>
        <taxon>Candidatus Brocadiaceae</taxon>
        <taxon>Candidatus Kuenenia</taxon>
    </lineage>
</organism>
<dbReference type="RefSeq" id="WP_164995120.1">
    <property type="nucleotide sequence ID" value="NZ_CP049055.1"/>
</dbReference>
<dbReference type="GO" id="GO:0016491">
    <property type="term" value="F:oxidoreductase activity"/>
    <property type="evidence" value="ECO:0007669"/>
    <property type="project" value="InterPro"/>
</dbReference>
<accession>A0A6G7GTB1</accession>
<proteinExistence type="inferred from homology"/>
<protein>
    <submittedName>
        <fullName evidence="4">Glycogen phosphorylase</fullName>
        <ecNumber evidence="4">2.4.1.1</ecNumber>
    </submittedName>
</protein>
<dbReference type="Pfam" id="PF00343">
    <property type="entry name" value="Phosphorylase"/>
    <property type="match status" value="1"/>
</dbReference>
<dbReference type="NCBIfam" id="TIGR02094">
    <property type="entry name" value="more_P_ylases"/>
    <property type="match status" value="1"/>
</dbReference>
<dbReference type="Gene3D" id="3.40.50.2000">
    <property type="entry name" value="Glycogen Phosphorylase B"/>
    <property type="match status" value="2"/>
</dbReference>
<evidence type="ECO:0000256" key="1">
    <source>
        <dbReference type="ARBA" id="ARBA00006047"/>
    </source>
</evidence>
<dbReference type="Pfam" id="PF04945">
    <property type="entry name" value="YHS"/>
    <property type="match status" value="1"/>
</dbReference>
<dbReference type="InterPro" id="IPR012348">
    <property type="entry name" value="RNR-like"/>
</dbReference>
<evidence type="ECO:0000256" key="2">
    <source>
        <dbReference type="PIRSR" id="PIRSR000460-1"/>
    </source>
</evidence>
<evidence type="ECO:0000313" key="5">
    <source>
        <dbReference type="Proteomes" id="UP000501926"/>
    </source>
</evidence>
<evidence type="ECO:0000313" key="4">
    <source>
        <dbReference type="EMBL" id="QII12529.1"/>
    </source>
</evidence>
<dbReference type="InterPro" id="IPR011834">
    <property type="entry name" value="Agluc_phsphrylas"/>
</dbReference>
<keyword evidence="2" id="KW-0663">Pyridoxal phosphate</keyword>
<keyword evidence="4" id="KW-0808">Transferase</keyword>
<dbReference type="EC" id="2.4.1.1" evidence="4"/>
<sequence length="611" mass="70255">MMKDPVCGMSAKKEIAYEYKDQKFCFCSELCRDEFKKFPEQYLNQRDIFIPLGEKQERKIAYFSMEVGIESHIPTYSGGLGVLAGDTIRSCADLKVPMVVVTLLYEKGYFYQKLDTLGNQKEMPVQWYPEDFITPLTNRVSVRIENRTVFIRALQYEVIGITGHRVPVIFLDTNLEENSEYDRGLNDYLYGGDLKYRFAQEIILGIGGLRMLHDLGHSKIRKYHMNEGHASLLTLELLRMRRTEDETIWKFDEVRNLCVFTTHTPVPAGHDQFSYDLVKGVLGDYMPFDIMKMLGGEERLNLTLLALNLSKYINGVAKKHGEVSKSMFPGYSIDSITNGVHSNTWTCDSFKELYSKYISGWRNDSFSLRYALSIPKIEIWQAHMKAKKILIDYINKEANAGFHYDVFTIGFARRATLYKRADMIFSDVNRLKTISQEVGNIQFVFAGKAHPQDLPGKELIKRIFSSIRQLKGQVKIIYLENYDIDMGKMLTSGVDLWLNTPQRPNEASGTSGMKAAHNGVPSFSVLDGWWVEGHIEGRTGWSLGKQASDINDDVKTEIEGMYEKLETVIVPMFYNDKDKWIDIMKHSIAINASFFNTHRMVLQYVLNSYFC</sequence>
<keyword evidence="4" id="KW-0328">Glycosyltransferase</keyword>
<comment type="similarity">
    <text evidence="1">Belongs to the glycogen phosphorylase family.</text>
</comment>
<dbReference type="PANTHER" id="PTHR42655:SF1">
    <property type="entry name" value="GLYCOGEN PHOSPHORYLASE"/>
    <property type="match status" value="1"/>
</dbReference>
<dbReference type="Gene3D" id="1.10.620.20">
    <property type="entry name" value="Ribonucleotide Reductase, subunit A"/>
    <property type="match status" value="1"/>
</dbReference>
<dbReference type="GO" id="GO:0005975">
    <property type="term" value="P:carbohydrate metabolic process"/>
    <property type="evidence" value="ECO:0007669"/>
    <property type="project" value="InterPro"/>
</dbReference>
<dbReference type="Proteomes" id="UP000501926">
    <property type="component" value="Chromosome"/>
</dbReference>
<reference evidence="4 5" key="1">
    <citation type="submission" date="2020-02" db="EMBL/GenBank/DDBJ databases">
        <title>Newly sequenced genome of strain CSTR1 showed variability in Candidatus Kuenenia stuttgartiensis genomes.</title>
        <authorList>
            <person name="Ding C."/>
            <person name="Adrian L."/>
        </authorList>
    </citation>
    <scope>NUCLEOTIDE SEQUENCE [LARGE SCALE GENOMIC DNA]</scope>
    <source>
        <strain evidence="4 5">CSTR1</strain>
    </source>
</reference>
<dbReference type="GO" id="GO:0030170">
    <property type="term" value="F:pyridoxal phosphate binding"/>
    <property type="evidence" value="ECO:0007669"/>
    <property type="project" value="InterPro"/>
</dbReference>
<gene>
    <name evidence="4" type="ORF">KsCSTR_31500</name>
</gene>
<dbReference type="SUPFAM" id="SSF53756">
    <property type="entry name" value="UDP-Glycosyltransferase/glycogen phosphorylase"/>
    <property type="match status" value="1"/>
</dbReference>
<dbReference type="PANTHER" id="PTHR42655">
    <property type="entry name" value="GLYCOGEN PHOSPHORYLASE"/>
    <property type="match status" value="1"/>
</dbReference>
<dbReference type="GO" id="GO:0008184">
    <property type="term" value="F:glycogen phosphorylase activity"/>
    <property type="evidence" value="ECO:0007669"/>
    <property type="project" value="InterPro"/>
</dbReference>
<dbReference type="InterPro" id="IPR052182">
    <property type="entry name" value="Glycogen/Maltodextrin_Phosph"/>
</dbReference>
<dbReference type="AlphaFoldDB" id="A0A6G7GTB1"/>
<name>A0A6G7GTB1_KUEST</name>
<feature type="modified residue" description="N6-(pyridoxal phosphate)lysine" evidence="2">
    <location>
        <position position="514"/>
    </location>
</feature>
<feature type="domain" description="YHS" evidence="3">
    <location>
        <begin position="2"/>
        <end position="46"/>
    </location>
</feature>
<dbReference type="InterPro" id="IPR000811">
    <property type="entry name" value="Glyco_trans_35"/>
</dbReference>
<dbReference type="InterPro" id="IPR007029">
    <property type="entry name" value="YHS_dom"/>
</dbReference>
<dbReference type="InterPro" id="IPR009078">
    <property type="entry name" value="Ferritin-like_SF"/>
</dbReference>